<evidence type="ECO:0000256" key="8">
    <source>
        <dbReference type="ARBA" id="ARBA00023136"/>
    </source>
</evidence>
<dbReference type="GO" id="GO:0005886">
    <property type="term" value="C:plasma membrane"/>
    <property type="evidence" value="ECO:0007669"/>
    <property type="project" value="UniProtKB-SubCell"/>
</dbReference>
<keyword evidence="7 14" id="KW-0443">Lipid metabolism</keyword>
<keyword evidence="9 14" id="KW-0594">Phospholipid biosynthesis</keyword>
<evidence type="ECO:0000256" key="5">
    <source>
        <dbReference type="ARBA" id="ARBA00022519"/>
    </source>
</evidence>
<evidence type="ECO:0000256" key="7">
    <source>
        <dbReference type="ARBA" id="ARBA00023098"/>
    </source>
</evidence>
<sequence>MKRIILVILRNILFIPYGWITLCHYAKHTNKYPEEQKYALIRKFSKWMIKGGRINLEVYGKENLPIENGYMIFPNHQGLFDGFAIAQGLEVPFSTVYKKELDSIPFVKQVLLCVKAIALDREDVRQSLKTINQVAAEVKNGRNLMIFPEGTRSKNRNELLDFKGGSFKSAIKAECPIVPVALIDSYKVFDSKSIKRITVQVHFLQPLYYEQYKGMSTSQIAEMVKAAIKNAITIHTRAISEF</sequence>
<proteinExistence type="inferred from homology"/>
<dbReference type="RefSeq" id="WP_301624268.1">
    <property type="nucleotide sequence ID" value="NZ_BORS01000001.1"/>
</dbReference>
<dbReference type="InterPro" id="IPR004552">
    <property type="entry name" value="AGP_acyltrans"/>
</dbReference>
<reference evidence="16" key="1">
    <citation type="submission" date="2021-03" db="EMBL/GenBank/DDBJ databases">
        <title>Antimicrobial resistance genes in bacteria isolated from Japanese honey, and their potential for conferring macrolide and lincosamide resistance in the American foulbrood pathogen Paenibacillus larvae.</title>
        <authorList>
            <person name="Okamoto M."/>
            <person name="Kumagai M."/>
            <person name="Kanamori H."/>
            <person name="Takamatsu D."/>
        </authorList>
    </citation>
    <scope>NUCLEOTIDE SEQUENCE</scope>
    <source>
        <strain evidence="16">J41TS4</strain>
    </source>
</reference>
<dbReference type="EMBL" id="BORS01000001">
    <property type="protein sequence ID" value="GIO40480.1"/>
    <property type="molecule type" value="Genomic_DNA"/>
</dbReference>
<dbReference type="NCBIfam" id="TIGR00530">
    <property type="entry name" value="AGP_acyltrn"/>
    <property type="match status" value="1"/>
</dbReference>
<accession>A0A920CIC3</accession>
<keyword evidence="5" id="KW-0997">Cell inner membrane</keyword>
<evidence type="ECO:0000256" key="6">
    <source>
        <dbReference type="ARBA" id="ARBA00022679"/>
    </source>
</evidence>
<dbReference type="EC" id="2.3.1.51" evidence="14"/>
<keyword evidence="6 14" id="KW-0808">Transferase</keyword>
<comment type="subcellular location">
    <subcellularLocation>
        <location evidence="1">Cell inner membrane</location>
        <topology evidence="1">Peripheral membrane protein</topology>
    </subcellularLocation>
</comment>
<gene>
    <name evidence="16" type="ORF">J41TS4_02380</name>
</gene>
<evidence type="ECO:0000256" key="12">
    <source>
        <dbReference type="ARBA" id="ARBA00025707"/>
    </source>
</evidence>
<dbReference type="InterPro" id="IPR002123">
    <property type="entry name" value="Plipid/glycerol_acylTrfase"/>
</dbReference>
<keyword evidence="3" id="KW-1003">Cell membrane</keyword>
<evidence type="ECO:0000313" key="17">
    <source>
        <dbReference type="Proteomes" id="UP000678895"/>
    </source>
</evidence>
<evidence type="ECO:0000313" key="16">
    <source>
        <dbReference type="EMBL" id="GIO40480.1"/>
    </source>
</evidence>
<keyword evidence="11 14" id="KW-0012">Acyltransferase</keyword>
<evidence type="ECO:0000256" key="9">
    <source>
        <dbReference type="ARBA" id="ARBA00023209"/>
    </source>
</evidence>
<evidence type="ECO:0000256" key="3">
    <source>
        <dbReference type="ARBA" id="ARBA00022475"/>
    </source>
</evidence>
<feature type="domain" description="Phospholipid/glycerol acyltransferase" evidence="15">
    <location>
        <begin position="70"/>
        <end position="185"/>
    </location>
</feature>
<evidence type="ECO:0000256" key="13">
    <source>
        <dbReference type="ARBA" id="ARBA00037183"/>
    </source>
</evidence>
<evidence type="ECO:0000256" key="14">
    <source>
        <dbReference type="RuleBase" id="RU361267"/>
    </source>
</evidence>
<evidence type="ECO:0000256" key="4">
    <source>
        <dbReference type="ARBA" id="ARBA00022516"/>
    </source>
</evidence>
<evidence type="ECO:0000256" key="1">
    <source>
        <dbReference type="ARBA" id="ARBA00004417"/>
    </source>
</evidence>
<dbReference type="Pfam" id="PF01553">
    <property type="entry name" value="Acyltransferase"/>
    <property type="match status" value="1"/>
</dbReference>
<dbReference type="GO" id="GO:0006654">
    <property type="term" value="P:phosphatidic acid biosynthetic process"/>
    <property type="evidence" value="ECO:0007669"/>
    <property type="project" value="TreeGrafter"/>
</dbReference>
<comment type="domain">
    <text evidence="14">The HXXXXD motif is essential for acyltransferase activity and may constitute the binding site for the phosphate moiety of the glycerol-3-phosphate.</text>
</comment>
<dbReference type="PANTHER" id="PTHR10434:SF59">
    <property type="entry name" value="1-ACYL-SN-GLYCEROL-3-PHOSPHATE ACYLTRANSFERASE"/>
    <property type="match status" value="1"/>
</dbReference>
<comment type="catalytic activity">
    <reaction evidence="14">
        <text>a 1-acyl-sn-glycero-3-phosphate + an acyl-CoA = a 1,2-diacyl-sn-glycero-3-phosphate + CoA</text>
        <dbReference type="Rhea" id="RHEA:19709"/>
        <dbReference type="ChEBI" id="CHEBI:57287"/>
        <dbReference type="ChEBI" id="CHEBI:57970"/>
        <dbReference type="ChEBI" id="CHEBI:58342"/>
        <dbReference type="ChEBI" id="CHEBI:58608"/>
        <dbReference type="EC" id="2.3.1.51"/>
    </reaction>
</comment>
<dbReference type="CDD" id="cd07989">
    <property type="entry name" value="LPLAT_AGPAT-like"/>
    <property type="match status" value="1"/>
</dbReference>
<dbReference type="GO" id="GO:0003841">
    <property type="term" value="F:1-acylglycerol-3-phosphate O-acyltransferase activity"/>
    <property type="evidence" value="ECO:0007669"/>
    <property type="project" value="UniProtKB-UniRule"/>
</dbReference>
<evidence type="ECO:0000256" key="11">
    <source>
        <dbReference type="ARBA" id="ARBA00023315"/>
    </source>
</evidence>
<keyword evidence="4 14" id="KW-0444">Lipid biosynthesis</keyword>
<evidence type="ECO:0000256" key="10">
    <source>
        <dbReference type="ARBA" id="ARBA00023264"/>
    </source>
</evidence>
<protein>
    <recommendedName>
        <fullName evidence="14">1-acyl-sn-glycerol-3-phosphate acyltransferase</fullName>
        <ecNumber evidence="14">2.3.1.51</ecNumber>
    </recommendedName>
</protein>
<dbReference type="SMART" id="SM00563">
    <property type="entry name" value="PlsC"/>
    <property type="match status" value="1"/>
</dbReference>
<keyword evidence="10 14" id="KW-1208">Phospholipid metabolism</keyword>
<name>A0A920CIC3_9BACL</name>
<keyword evidence="8" id="KW-0472">Membrane</keyword>
<dbReference type="SUPFAM" id="SSF69593">
    <property type="entry name" value="Glycerol-3-phosphate (1)-acyltransferase"/>
    <property type="match status" value="1"/>
</dbReference>
<comment type="pathway">
    <text evidence="12">Phospholipid metabolism.</text>
</comment>
<dbReference type="Proteomes" id="UP000678895">
    <property type="component" value="Unassembled WGS sequence"/>
</dbReference>
<comment type="function">
    <text evidence="13">Converts lysophosphatidic acid (LPA) into phosphatidic acid by incorporating acyl moiety at the 2 position.</text>
</comment>
<dbReference type="AlphaFoldDB" id="A0A920CIC3"/>
<organism evidence="16 17">
    <name type="scientific">Paenibacillus apis</name>
    <dbReference type="NCBI Taxonomy" id="1792174"/>
    <lineage>
        <taxon>Bacteria</taxon>
        <taxon>Bacillati</taxon>
        <taxon>Bacillota</taxon>
        <taxon>Bacilli</taxon>
        <taxon>Bacillales</taxon>
        <taxon>Paenibacillaceae</taxon>
        <taxon>Paenibacillus</taxon>
    </lineage>
</organism>
<comment type="caution">
    <text evidence="16">The sequence shown here is derived from an EMBL/GenBank/DDBJ whole genome shotgun (WGS) entry which is preliminary data.</text>
</comment>
<comment type="similarity">
    <text evidence="2 14">Belongs to the 1-acyl-sn-glycerol-3-phosphate acyltransferase family.</text>
</comment>
<evidence type="ECO:0000259" key="15">
    <source>
        <dbReference type="SMART" id="SM00563"/>
    </source>
</evidence>
<keyword evidence="17" id="KW-1185">Reference proteome</keyword>
<dbReference type="PANTHER" id="PTHR10434">
    <property type="entry name" value="1-ACYL-SN-GLYCEROL-3-PHOSPHATE ACYLTRANSFERASE"/>
    <property type="match status" value="1"/>
</dbReference>
<evidence type="ECO:0000256" key="2">
    <source>
        <dbReference type="ARBA" id="ARBA00008655"/>
    </source>
</evidence>